<proteinExistence type="predicted"/>
<comment type="caution">
    <text evidence="1">The sequence shown here is derived from an EMBL/GenBank/DDBJ whole genome shotgun (WGS) entry which is preliminary data.</text>
</comment>
<dbReference type="Proteomes" id="UP000789375">
    <property type="component" value="Unassembled WGS sequence"/>
</dbReference>
<name>A0A9N9GIW9_FUNMO</name>
<organism evidence="1 2">
    <name type="scientific">Funneliformis mosseae</name>
    <name type="common">Endomycorrhizal fungus</name>
    <name type="synonym">Glomus mosseae</name>
    <dbReference type="NCBI Taxonomy" id="27381"/>
    <lineage>
        <taxon>Eukaryota</taxon>
        <taxon>Fungi</taxon>
        <taxon>Fungi incertae sedis</taxon>
        <taxon>Mucoromycota</taxon>
        <taxon>Glomeromycotina</taxon>
        <taxon>Glomeromycetes</taxon>
        <taxon>Glomerales</taxon>
        <taxon>Glomeraceae</taxon>
        <taxon>Funneliformis</taxon>
    </lineage>
</organism>
<accession>A0A9N9GIW9</accession>
<protein>
    <submittedName>
        <fullName evidence="1">12715_t:CDS:1</fullName>
    </submittedName>
</protein>
<evidence type="ECO:0000313" key="2">
    <source>
        <dbReference type="Proteomes" id="UP000789375"/>
    </source>
</evidence>
<feature type="non-terminal residue" evidence="1">
    <location>
        <position position="1"/>
    </location>
</feature>
<dbReference type="AlphaFoldDB" id="A0A9N9GIW9"/>
<dbReference type="EMBL" id="CAJVPP010002862">
    <property type="protein sequence ID" value="CAG8613680.1"/>
    <property type="molecule type" value="Genomic_DNA"/>
</dbReference>
<reference evidence="1" key="1">
    <citation type="submission" date="2021-06" db="EMBL/GenBank/DDBJ databases">
        <authorList>
            <person name="Kallberg Y."/>
            <person name="Tangrot J."/>
            <person name="Rosling A."/>
        </authorList>
    </citation>
    <scope>NUCLEOTIDE SEQUENCE</scope>
    <source>
        <strain evidence="1">87-6 pot B 2015</strain>
    </source>
</reference>
<sequence>QRRNLANVLKRAIIKETNNIDLDDEYMSDNNNTLRTAVRCTI</sequence>
<evidence type="ECO:0000313" key="1">
    <source>
        <dbReference type="EMBL" id="CAG8613680.1"/>
    </source>
</evidence>
<gene>
    <name evidence="1" type="ORF">FMOSSE_LOCUS9602</name>
</gene>
<keyword evidence="2" id="KW-1185">Reference proteome</keyword>